<dbReference type="CDD" id="cd00303">
    <property type="entry name" value="retropepsin_like"/>
    <property type="match status" value="1"/>
</dbReference>
<feature type="domain" description="Peptidase A2B Ty3 transposon peptidase" evidence="2">
    <location>
        <begin position="278"/>
        <end position="363"/>
    </location>
</feature>
<feature type="compositionally biased region" description="Basic and acidic residues" evidence="1">
    <location>
        <begin position="506"/>
        <end position="532"/>
    </location>
</feature>
<accession>A0A4S8LVU0</accession>
<organism evidence="3 4">
    <name type="scientific">Dendrothele bispora (strain CBS 962.96)</name>
    <dbReference type="NCBI Taxonomy" id="1314807"/>
    <lineage>
        <taxon>Eukaryota</taxon>
        <taxon>Fungi</taxon>
        <taxon>Dikarya</taxon>
        <taxon>Basidiomycota</taxon>
        <taxon>Agaricomycotina</taxon>
        <taxon>Agaricomycetes</taxon>
        <taxon>Agaricomycetidae</taxon>
        <taxon>Agaricales</taxon>
        <taxon>Agaricales incertae sedis</taxon>
        <taxon>Dendrothele</taxon>
    </lineage>
</organism>
<evidence type="ECO:0000313" key="4">
    <source>
        <dbReference type="Proteomes" id="UP000297245"/>
    </source>
</evidence>
<gene>
    <name evidence="3" type="ORF">K435DRAFT_799465</name>
</gene>
<dbReference type="Proteomes" id="UP000297245">
    <property type="component" value="Unassembled WGS sequence"/>
</dbReference>
<dbReference type="EMBL" id="ML179241">
    <property type="protein sequence ID" value="THU93724.1"/>
    <property type="molecule type" value="Genomic_DNA"/>
</dbReference>
<keyword evidence="4" id="KW-1185">Reference proteome</keyword>
<feature type="region of interest" description="Disordered" evidence="1">
    <location>
        <begin position="500"/>
        <end position="533"/>
    </location>
</feature>
<evidence type="ECO:0000256" key="1">
    <source>
        <dbReference type="SAM" id="MobiDB-lite"/>
    </source>
</evidence>
<evidence type="ECO:0000313" key="3">
    <source>
        <dbReference type="EMBL" id="THU93724.1"/>
    </source>
</evidence>
<name>A0A4S8LVU0_DENBC</name>
<feature type="region of interest" description="Disordered" evidence="1">
    <location>
        <begin position="186"/>
        <end position="246"/>
    </location>
</feature>
<dbReference type="InterPro" id="IPR021109">
    <property type="entry name" value="Peptidase_aspartic_dom_sf"/>
</dbReference>
<dbReference type="Gene3D" id="2.40.70.10">
    <property type="entry name" value="Acid Proteases"/>
    <property type="match status" value="1"/>
</dbReference>
<dbReference type="Pfam" id="PF12384">
    <property type="entry name" value="Peptidase_A2B"/>
    <property type="match status" value="1"/>
</dbReference>
<dbReference type="AlphaFoldDB" id="A0A4S8LVU0"/>
<dbReference type="InterPro" id="IPR024650">
    <property type="entry name" value="Peptidase_A2B"/>
</dbReference>
<proteinExistence type="predicted"/>
<sequence length="591" mass="66679">MSADSEPLLQALRAALTPDAYNALEPIINNFGSHIAATENTGISPLELQQTLKAALKSAHLTLPTYSGSRFENVRAFLDLLDDQLKLNHIPKEYWTAAASACLRGNAQVWYIAKKRSHQGQPLGWGDVSEHILRFQKLEMQIPEDQMTFGDRQFYFTKGLPDELAIHIRKPKPKTMSEVYEAARHREQLDVNPHRARQNTVPLTDVHPDSTPSSSNTGPGPMDLDSLEAKPKDKSKETKEQDKLDLDALNGEGLPSYLTFVAKRHGHYQIPADQWHPVTSIFDIGAPDNFLVDDVVKRLKLPVFLIQPKVITGAGRTTINCFTKFVLRVGHIKEEVVAYVLRKGSHGFRYNLLIGHNLMKRFKACPTWDDNSYKITSPRTHSTIIIKPVRVPGRIKNTEVISHSPIPSTVLTHTSQPISVNTAQVHRMALPIINGNWVTIEDEMMLTLEGYNDMDNDMPSLVSVSDSEEDENWEDDEEVDQLMSDVEEDYGKELFSQFVSVEKEDDGPKDKGKGKAKETATEKETVTKKEPPIDDIEDLDFGKRLLMLCKNKFPEIFREKVSIPPVRRWQLEIDTGDHPPTKVSGRPYSPP</sequence>
<feature type="compositionally biased region" description="Low complexity" evidence="1">
    <location>
        <begin position="209"/>
        <end position="221"/>
    </location>
</feature>
<reference evidence="3 4" key="1">
    <citation type="journal article" date="2019" name="Nat. Ecol. Evol.">
        <title>Megaphylogeny resolves global patterns of mushroom evolution.</title>
        <authorList>
            <person name="Varga T."/>
            <person name="Krizsan K."/>
            <person name="Foldi C."/>
            <person name="Dima B."/>
            <person name="Sanchez-Garcia M."/>
            <person name="Sanchez-Ramirez S."/>
            <person name="Szollosi G.J."/>
            <person name="Szarkandi J.G."/>
            <person name="Papp V."/>
            <person name="Albert L."/>
            <person name="Andreopoulos W."/>
            <person name="Angelini C."/>
            <person name="Antonin V."/>
            <person name="Barry K.W."/>
            <person name="Bougher N.L."/>
            <person name="Buchanan P."/>
            <person name="Buyck B."/>
            <person name="Bense V."/>
            <person name="Catcheside P."/>
            <person name="Chovatia M."/>
            <person name="Cooper J."/>
            <person name="Damon W."/>
            <person name="Desjardin D."/>
            <person name="Finy P."/>
            <person name="Geml J."/>
            <person name="Haridas S."/>
            <person name="Hughes K."/>
            <person name="Justo A."/>
            <person name="Karasinski D."/>
            <person name="Kautmanova I."/>
            <person name="Kiss B."/>
            <person name="Kocsube S."/>
            <person name="Kotiranta H."/>
            <person name="LaButti K.M."/>
            <person name="Lechner B.E."/>
            <person name="Liimatainen K."/>
            <person name="Lipzen A."/>
            <person name="Lukacs Z."/>
            <person name="Mihaltcheva S."/>
            <person name="Morgado L.N."/>
            <person name="Niskanen T."/>
            <person name="Noordeloos M.E."/>
            <person name="Ohm R.A."/>
            <person name="Ortiz-Santana B."/>
            <person name="Ovrebo C."/>
            <person name="Racz N."/>
            <person name="Riley R."/>
            <person name="Savchenko A."/>
            <person name="Shiryaev A."/>
            <person name="Soop K."/>
            <person name="Spirin V."/>
            <person name="Szebenyi C."/>
            <person name="Tomsovsky M."/>
            <person name="Tulloss R.E."/>
            <person name="Uehling J."/>
            <person name="Grigoriev I.V."/>
            <person name="Vagvolgyi C."/>
            <person name="Papp T."/>
            <person name="Martin F.M."/>
            <person name="Miettinen O."/>
            <person name="Hibbett D.S."/>
            <person name="Nagy L.G."/>
        </authorList>
    </citation>
    <scope>NUCLEOTIDE SEQUENCE [LARGE SCALE GENOMIC DNA]</scope>
    <source>
        <strain evidence="3 4">CBS 962.96</strain>
    </source>
</reference>
<evidence type="ECO:0000259" key="2">
    <source>
        <dbReference type="Pfam" id="PF12384"/>
    </source>
</evidence>
<dbReference type="OrthoDB" id="3058835at2759"/>
<feature type="region of interest" description="Disordered" evidence="1">
    <location>
        <begin position="572"/>
        <end position="591"/>
    </location>
</feature>
<feature type="compositionally biased region" description="Basic and acidic residues" evidence="1">
    <location>
        <begin position="227"/>
        <end position="246"/>
    </location>
</feature>
<protein>
    <recommendedName>
        <fullName evidence="2">Peptidase A2B Ty3 transposon peptidase domain-containing protein</fullName>
    </recommendedName>
</protein>